<evidence type="ECO:0000256" key="1">
    <source>
        <dbReference type="ARBA" id="ARBA00001968"/>
    </source>
</evidence>
<evidence type="ECO:0000256" key="3">
    <source>
        <dbReference type="ARBA" id="ARBA00006958"/>
    </source>
</evidence>
<keyword evidence="4" id="KW-0540">Nuclease</keyword>
<keyword evidence="6" id="KW-0378">Hydrolase</keyword>
<evidence type="ECO:0000256" key="2">
    <source>
        <dbReference type="ARBA" id="ARBA00004123"/>
    </source>
</evidence>
<protein>
    <submittedName>
        <fullName evidence="10">Putative nuclease HARBI1</fullName>
    </submittedName>
</protein>
<dbReference type="PANTHER" id="PTHR22930">
    <property type="match status" value="1"/>
</dbReference>
<comment type="subcellular location">
    <subcellularLocation>
        <location evidence="2">Nucleus</location>
    </subcellularLocation>
</comment>
<name>A0A1U7LMC6_NEOID</name>
<evidence type="ECO:0000313" key="10">
    <source>
        <dbReference type="EMBL" id="OLL23820.1"/>
    </source>
</evidence>
<dbReference type="STRING" id="1198029.A0A1U7LMC6"/>
<dbReference type="GO" id="GO:0004518">
    <property type="term" value="F:nuclease activity"/>
    <property type="evidence" value="ECO:0007669"/>
    <property type="project" value="UniProtKB-KW"/>
</dbReference>
<comment type="caution">
    <text evidence="10">The sequence shown here is derived from an EMBL/GenBank/DDBJ whole genome shotgun (WGS) entry which is preliminary data.</text>
</comment>
<organism evidence="10 11">
    <name type="scientific">Neolecta irregularis (strain DAH-3)</name>
    <dbReference type="NCBI Taxonomy" id="1198029"/>
    <lineage>
        <taxon>Eukaryota</taxon>
        <taxon>Fungi</taxon>
        <taxon>Dikarya</taxon>
        <taxon>Ascomycota</taxon>
        <taxon>Taphrinomycotina</taxon>
        <taxon>Neolectales</taxon>
        <taxon>Neolectaceae</taxon>
        <taxon>Neolecta</taxon>
    </lineage>
</organism>
<dbReference type="InterPro" id="IPR045249">
    <property type="entry name" value="HARBI1-like"/>
</dbReference>
<keyword evidence="5" id="KW-0479">Metal-binding</keyword>
<evidence type="ECO:0000256" key="5">
    <source>
        <dbReference type="ARBA" id="ARBA00022723"/>
    </source>
</evidence>
<evidence type="ECO:0000256" key="4">
    <source>
        <dbReference type="ARBA" id="ARBA00022722"/>
    </source>
</evidence>
<comment type="cofactor">
    <cofactor evidence="1">
        <name>a divalent metal cation</name>
        <dbReference type="ChEBI" id="CHEBI:60240"/>
    </cofactor>
</comment>
<proteinExistence type="inferred from homology"/>
<dbReference type="EMBL" id="LXFE01001192">
    <property type="protein sequence ID" value="OLL23820.1"/>
    <property type="molecule type" value="Genomic_DNA"/>
</dbReference>
<evidence type="ECO:0000313" key="11">
    <source>
        <dbReference type="Proteomes" id="UP000186594"/>
    </source>
</evidence>
<keyword evidence="7" id="KW-0539">Nucleus</keyword>
<feature type="domain" description="DDE Tnp4" evidence="8">
    <location>
        <begin position="170"/>
        <end position="330"/>
    </location>
</feature>
<dbReference type="GO" id="GO:0016787">
    <property type="term" value="F:hydrolase activity"/>
    <property type="evidence" value="ECO:0007669"/>
    <property type="project" value="UniProtKB-KW"/>
</dbReference>
<dbReference type="AlphaFoldDB" id="A0A1U7LMC6"/>
<dbReference type="GO" id="GO:0005634">
    <property type="term" value="C:nucleus"/>
    <property type="evidence" value="ECO:0007669"/>
    <property type="project" value="UniProtKB-SubCell"/>
</dbReference>
<dbReference type="Pfam" id="PF13359">
    <property type="entry name" value="DDE_Tnp_4"/>
    <property type="match status" value="1"/>
</dbReference>
<reference evidence="10 11" key="1">
    <citation type="submission" date="2016-04" db="EMBL/GenBank/DDBJ databases">
        <title>Evolutionary innovation and constraint leading to complex multicellularity in the Ascomycota.</title>
        <authorList>
            <person name="Cisse O."/>
            <person name="Nguyen A."/>
            <person name="Hewitt D.A."/>
            <person name="Jedd G."/>
            <person name="Stajich J.E."/>
        </authorList>
    </citation>
    <scope>NUCLEOTIDE SEQUENCE [LARGE SCALE GENOMIC DNA]</scope>
    <source>
        <strain evidence="10 11">DAH-3</strain>
    </source>
</reference>
<evidence type="ECO:0000256" key="6">
    <source>
        <dbReference type="ARBA" id="ARBA00022801"/>
    </source>
</evidence>
<dbReference type="PANTHER" id="PTHR22930:SF221">
    <property type="entry name" value="NUCLEASE HARBI1"/>
    <property type="match status" value="1"/>
</dbReference>
<feature type="domain" description="DUF8040" evidence="9">
    <location>
        <begin position="36"/>
        <end position="132"/>
    </location>
</feature>
<dbReference type="OrthoDB" id="5421058at2759"/>
<dbReference type="Pfam" id="PF26138">
    <property type="entry name" value="DUF8040"/>
    <property type="match status" value="1"/>
</dbReference>
<accession>A0A1U7LMC6</accession>
<dbReference type="GO" id="GO:0046872">
    <property type="term" value="F:metal ion binding"/>
    <property type="evidence" value="ECO:0007669"/>
    <property type="project" value="UniProtKB-KW"/>
</dbReference>
<dbReference type="InterPro" id="IPR027806">
    <property type="entry name" value="HARBI1_dom"/>
</dbReference>
<sequence length="391" mass="45475">MNAEEICASLIQEHEQFSNIINYYYNSTTKNQPCRTSSFTGTKYMAELLQPGQNPRRVKEVLQMERHVFIELRNWMVENRVLKQQKSIGVDEQLGIFLMIVGHANSNRDIQERFQRSGSTISKYFSQVVKGLLQLYPEVITLPNPHIIPWQISSNTKFYPFFQNCIGAADGTHILAKVPTDKMGRFRNRKGDISQNVLGICTFNLQFCYILSGWEGSAHDSRVLQHALSPGGELTVPDGKYYLVDAGYPTRKGFLPPYRGVRYHLREQALASQKPETKEELFNLRHSQLRNAVERIFGVLKKRFPILKIQMEYPFHIQAQIVRAITALHNYINIHSDEDDLEDWENEAQPDQMRNRFGPVNNTEDREMVRLREEIALQMWGSYQRILQESF</sequence>
<dbReference type="Proteomes" id="UP000186594">
    <property type="component" value="Unassembled WGS sequence"/>
</dbReference>
<comment type="similarity">
    <text evidence="3">Belongs to the HARBI1 family.</text>
</comment>
<keyword evidence="11" id="KW-1185">Reference proteome</keyword>
<evidence type="ECO:0000256" key="7">
    <source>
        <dbReference type="ARBA" id="ARBA00023242"/>
    </source>
</evidence>
<evidence type="ECO:0000259" key="9">
    <source>
        <dbReference type="Pfam" id="PF26138"/>
    </source>
</evidence>
<evidence type="ECO:0000259" key="8">
    <source>
        <dbReference type="Pfam" id="PF13359"/>
    </source>
</evidence>
<gene>
    <name evidence="10" type="ORF">NEOLI_005254</name>
</gene>
<dbReference type="InterPro" id="IPR058353">
    <property type="entry name" value="DUF8040"/>
</dbReference>
<dbReference type="OMA" id="RYHLHEY"/>